<dbReference type="OrthoDB" id="9762978at2"/>
<feature type="transmembrane region" description="Helical" evidence="6">
    <location>
        <begin position="173"/>
        <end position="190"/>
    </location>
</feature>
<dbReference type="InterPro" id="IPR018461">
    <property type="entry name" value="Na/H_Antiport_NhaC-like_C"/>
</dbReference>
<evidence type="ECO:0000256" key="2">
    <source>
        <dbReference type="ARBA" id="ARBA00022475"/>
    </source>
</evidence>
<evidence type="ECO:0000256" key="5">
    <source>
        <dbReference type="ARBA" id="ARBA00023136"/>
    </source>
</evidence>
<reference evidence="9" key="1">
    <citation type="submission" date="2016-02" db="EMBL/GenBank/DDBJ databases">
        <authorList>
            <person name="Kaur G."/>
            <person name="Nair G.R."/>
            <person name="Mayilraj S."/>
        </authorList>
    </citation>
    <scope>NUCLEOTIDE SEQUENCE [LARGE SCALE GENOMIC DNA]</scope>
    <source>
        <strain evidence="9">GA-15</strain>
    </source>
</reference>
<dbReference type="PANTHER" id="PTHR43478:SF1">
    <property type="entry name" value="NA+_H+ ANTIPORTER NHAC-LIKE C-TERMINAL DOMAIN-CONTAINING PROTEIN"/>
    <property type="match status" value="1"/>
</dbReference>
<organism evidence="8 9">
    <name type="scientific">Corynebacterium stationis</name>
    <dbReference type="NCBI Taxonomy" id="1705"/>
    <lineage>
        <taxon>Bacteria</taxon>
        <taxon>Bacillati</taxon>
        <taxon>Actinomycetota</taxon>
        <taxon>Actinomycetes</taxon>
        <taxon>Mycobacteriales</taxon>
        <taxon>Corynebacteriaceae</taxon>
        <taxon>Corynebacterium</taxon>
    </lineage>
</organism>
<feature type="transmembrane region" description="Helical" evidence="6">
    <location>
        <begin position="202"/>
        <end position="221"/>
    </location>
</feature>
<dbReference type="Proteomes" id="UP000076947">
    <property type="component" value="Unassembled WGS sequence"/>
</dbReference>
<evidence type="ECO:0000256" key="4">
    <source>
        <dbReference type="ARBA" id="ARBA00022989"/>
    </source>
</evidence>
<dbReference type="GO" id="GO:0005886">
    <property type="term" value="C:plasma membrane"/>
    <property type="evidence" value="ECO:0007669"/>
    <property type="project" value="UniProtKB-SubCell"/>
</dbReference>
<evidence type="ECO:0000313" key="8">
    <source>
        <dbReference type="EMBL" id="OAH30039.1"/>
    </source>
</evidence>
<feature type="transmembrane region" description="Helical" evidence="6">
    <location>
        <begin position="302"/>
        <end position="322"/>
    </location>
</feature>
<feature type="transmembrane region" description="Helical" evidence="6">
    <location>
        <begin position="427"/>
        <end position="444"/>
    </location>
</feature>
<dbReference type="RefSeq" id="WP_066839254.1">
    <property type="nucleotide sequence ID" value="NZ_LSTQ01000010.1"/>
</dbReference>
<keyword evidence="2" id="KW-1003">Cell membrane</keyword>
<feature type="transmembrane region" description="Helical" evidence="6">
    <location>
        <begin position="113"/>
        <end position="131"/>
    </location>
</feature>
<dbReference type="PANTHER" id="PTHR43478">
    <property type="entry name" value="NA+/H+ ANTIPORTER-RELATED"/>
    <property type="match status" value="1"/>
</dbReference>
<feature type="transmembrane region" description="Helical" evidence="6">
    <location>
        <begin position="350"/>
        <end position="374"/>
    </location>
</feature>
<keyword evidence="3 6" id="KW-0812">Transmembrane</keyword>
<evidence type="ECO:0000256" key="6">
    <source>
        <dbReference type="SAM" id="Phobius"/>
    </source>
</evidence>
<evidence type="ECO:0000256" key="3">
    <source>
        <dbReference type="ARBA" id="ARBA00022692"/>
    </source>
</evidence>
<sequence length="529" mass="55790">MVESFPILTILPPLVAIIMVIATRKVLASLASGVILSILLITNFHPVESLKLLFSSVLELFWADGAPNWYNILILAFLLELGAITAIVLMSGGTQAFSNWARKRVKNRRDSQILTVILGMVIFIDDYFNALAVGQISRPISDQHKVSRAKLAYLVDSSSAPTVVLVPLSSWGASIIGIMAPILAASALTMSEMEVFLRSAAMNFYAIAAIILLWVVVLWQLDFGSMRREEQRAASGKGVLAGKDDVPGQITDNLPTHDRGTIRALAVPFAVLVVGVISGMYLTGARAAGSWSALDAMANADVAMALNIGGIAGLLIALIYCIRYTRRDEKFTAGVITRGSLEGAKSMLPAIYILLLAWMLGSLISELGTGAYFASIVTSLSVTPIWLVPVLFLIAAGMAFATGTSWGSFGILLPLAGEIMNAAAPDGTLLIPAFGAVLAGSVWGDHSSPISDTTILSSTGAGCSVATHVNTQLPYAFVGAAAALTGYILFAITSSALIGFVSMIIGLGIIVVMLKSRNRLTVEEVAAEA</sequence>
<dbReference type="EMBL" id="LSTQ01000010">
    <property type="protein sequence ID" value="OAH30039.1"/>
    <property type="molecule type" value="Genomic_DNA"/>
</dbReference>
<dbReference type="Pfam" id="PF03553">
    <property type="entry name" value="Na_H_antiporter"/>
    <property type="match status" value="1"/>
</dbReference>
<feature type="transmembrane region" description="Helical" evidence="6">
    <location>
        <begin position="67"/>
        <end position="92"/>
    </location>
</feature>
<feature type="transmembrane region" description="Helical" evidence="6">
    <location>
        <begin position="264"/>
        <end position="282"/>
    </location>
</feature>
<feature type="transmembrane region" description="Helical" evidence="6">
    <location>
        <begin position="30"/>
        <end position="47"/>
    </location>
</feature>
<accession>A0A177IME0</accession>
<keyword evidence="5 6" id="KW-0472">Membrane</keyword>
<feature type="transmembrane region" description="Helical" evidence="6">
    <location>
        <begin position="6"/>
        <end position="23"/>
    </location>
</feature>
<gene>
    <name evidence="8" type="ORF">AYJ05_09480</name>
</gene>
<evidence type="ECO:0000259" key="7">
    <source>
        <dbReference type="Pfam" id="PF03553"/>
    </source>
</evidence>
<protein>
    <submittedName>
        <fullName evidence="8">Sodium:proton antiporter</fullName>
    </submittedName>
</protein>
<keyword evidence="4 6" id="KW-1133">Transmembrane helix</keyword>
<name>A0A177IME0_9CORY</name>
<comment type="caution">
    <text evidence="8">The sequence shown here is derived from an EMBL/GenBank/DDBJ whole genome shotgun (WGS) entry which is preliminary data.</text>
</comment>
<evidence type="ECO:0000313" key="9">
    <source>
        <dbReference type="Proteomes" id="UP000076947"/>
    </source>
</evidence>
<keyword evidence="9" id="KW-1185">Reference proteome</keyword>
<feature type="domain" description="Na+/H+ antiporter NhaC-like C-terminal" evidence="7">
    <location>
        <begin position="163"/>
        <end position="491"/>
    </location>
</feature>
<evidence type="ECO:0000256" key="1">
    <source>
        <dbReference type="ARBA" id="ARBA00004651"/>
    </source>
</evidence>
<dbReference type="AlphaFoldDB" id="A0A177IME0"/>
<feature type="transmembrane region" description="Helical" evidence="6">
    <location>
        <begin position="487"/>
        <end position="514"/>
    </location>
</feature>
<dbReference type="STRING" id="1705.CA21670_13340"/>
<feature type="transmembrane region" description="Helical" evidence="6">
    <location>
        <begin position="386"/>
        <end position="415"/>
    </location>
</feature>
<comment type="subcellular location">
    <subcellularLocation>
        <location evidence="1">Cell membrane</location>
        <topology evidence="1">Multi-pass membrane protein</topology>
    </subcellularLocation>
</comment>
<proteinExistence type="predicted"/>